<comment type="caution">
    <text evidence="2">The sequence shown here is derived from an EMBL/GenBank/DDBJ whole genome shotgun (WGS) entry which is preliminary data.</text>
</comment>
<feature type="domain" description="Dienelactone hydrolase" evidence="1">
    <location>
        <begin position="20"/>
        <end position="244"/>
    </location>
</feature>
<evidence type="ECO:0000313" key="2">
    <source>
        <dbReference type="EMBL" id="ERT06672.1"/>
    </source>
</evidence>
<sequence length="249" mass="26978">MSDLEIRTANITVANGDLQIAAYLAEPVGEGAFPGVVVIQEIFGVNDHIRDVTRRIAALGYVAIAPAIYQRQAPGFEVGYSSEDLQLGRKYKEQTIASELLSDVQATIDYLKSLKSVQPEGFGSIGFCFGGHVVYLAATLPDIKATASFYGAGIVTGTPGGGEPTVSRTAEITGVVYGFFGTEDPLIPNEQVDQIEAALKQHQISHQIFRYSATHGFFCDQRESYDQTAAADAWKHVKQLFSHELKATE</sequence>
<dbReference type="PATRIC" id="fig|1348334.3.peg.3252"/>
<dbReference type="Proteomes" id="UP000017127">
    <property type="component" value="Unassembled WGS sequence"/>
</dbReference>
<dbReference type="RefSeq" id="WP_023067066.1">
    <property type="nucleotide sequence ID" value="NZ_AUZM01000032.1"/>
</dbReference>
<dbReference type="PANTHER" id="PTHR46623">
    <property type="entry name" value="CARBOXYMETHYLENEBUTENOLIDASE-RELATED"/>
    <property type="match status" value="1"/>
</dbReference>
<dbReference type="PANTHER" id="PTHR46623:SF6">
    <property type="entry name" value="ALPHA_BETA-HYDROLASES SUPERFAMILY PROTEIN"/>
    <property type="match status" value="1"/>
</dbReference>
<reference evidence="2 3" key="1">
    <citation type="journal article" date="2013" name="Front. Microbiol.">
        <title>Comparative genomic analyses of the cyanobacterium, Lyngbya aestuarii BL J, a powerful hydrogen producer.</title>
        <authorList>
            <person name="Kothari A."/>
            <person name="Vaughn M."/>
            <person name="Garcia-Pichel F."/>
        </authorList>
    </citation>
    <scope>NUCLEOTIDE SEQUENCE [LARGE SCALE GENOMIC DNA]</scope>
    <source>
        <strain evidence="2 3">BL J</strain>
    </source>
</reference>
<keyword evidence="2" id="KW-0378">Hydrolase</keyword>
<protein>
    <submittedName>
        <fullName evidence="2">Dienelactone hydrolase family protein</fullName>
    </submittedName>
</protein>
<dbReference type="Pfam" id="PF01738">
    <property type="entry name" value="DLH"/>
    <property type="match status" value="1"/>
</dbReference>
<dbReference type="GO" id="GO:0016787">
    <property type="term" value="F:hydrolase activity"/>
    <property type="evidence" value="ECO:0007669"/>
    <property type="project" value="UniProtKB-KW"/>
</dbReference>
<organism evidence="2 3">
    <name type="scientific">Lyngbya aestuarii BL J</name>
    <dbReference type="NCBI Taxonomy" id="1348334"/>
    <lineage>
        <taxon>Bacteria</taxon>
        <taxon>Bacillati</taxon>
        <taxon>Cyanobacteriota</taxon>
        <taxon>Cyanophyceae</taxon>
        <taxon>Oscillatoriophycideae</taxon>
        <taxon>Oscillatoriales</taxon>
        <taxon>Microcoleaceae</taxon>
        <taxon>Lyngbya</taxon>
    </lineage>
</organism>
<dbReference type="Gene3D" id="3.40.50.1820">
    <property type="entry name" value="alpha/beta hydrolase"/>
    <property type="match status" value="1"/>
</dbReference>
<accession>U7QHB6</accession>
<dbReference type="InterPro" id="IPR051049">
    <property type="entry name" value="Dienelactone_hydrolase-like"/>
</dbReference>
<dbReference type="OrthoDB" id="9787933at2"/>
<dbReference type="SUPFAM" id="SSF53474">
    <property type="entry name" value="alpha/beta-Hydrolases"/>
    <property type="match status" value="1"/>
</dbReference>
<evidence type="ECO:0000259" key="1">
    <source>
        <dbReference type="Pfam" id="PF01738"/>
    </source>
</evidence>
<dbReference type="EMBL" id="AUZM01000032">
    <property type="protein sequence ID" value="ERT06672.1"/>
    <property type="molecule type" value="Genomic_DNA"/>
</dbReference>
<dbReference type="InterPro" id="IPR029058">
    <property type="entry name" value="AB_hydrolase_fold"/>
</dbReference>
<name>U7QHB6_9CYAN</name>
<dbReference type="AlphaFoldDB" id="U7QHB6"/>
<evidence type="ECO:0000313" key="3">
    <source>
        <dbReference type="Proteomes" id="UP000017127"/>
    </source>
</evidence>
<dbReference type="InterPro" id="IPR002925">
    <property type="entry name" value="Dienelactn_hydro"/>
</dbReference>
<proteinExistence type="predicted"/>
<keyword evidence="3" id="KW-1185">Reference proteome</keyword>
<gene>
    <name evidence="2" type="ORF">M595_3363</name>
</gene>